<evidence type="ECO:0000313" key="3">
    <source>
        <dbReference type="EMBL" id="AYW51355.1"/>
    </source>
</evidence>
<evidence type="ECO:0000256" key="1">
    <source>
        <dbReference type="ARBA" id="ARBA00023125"/>
    </source>
</evidence>
<dbReference type="CDD" id="cd00093">
    <property type="entry name" value="HTH_XRE"/>
    <property type="match status" value="1"/>
</dbReference>
<dbReference type="PANTHER" id="PTHR46797:SF2">
    <property type="entry name" value="TRANSCRIPTIONAL REGULATOR"/>
    <property type="match status" value="1"/>
</dbReference>
<evidence type="ECO:0000313" key="4">
    <source>
        <dbReference type="Proteomes" id="UP000280475"/>
    </source>
</evidence>
<reference evidence="3 4" key="1">
    <citation type="journal article" date="2012" name="Int. J. Syst. Evol. Microbiol.">
        <title>Characterization of Tetragenococcus strains from sugar thick juice reveals a novel species, Tetragenococcus osmophilus sp. nov., and divides Tetragenococcus halophilus into two subspecies, T. halophilus subsp. halophilus subsp. nov. and T. halophilus subsp. flandriensis subsp. nov.</title>
        <authorList>
            <person name="Juste A."/>
            <person name="Van Trappen S."/>
            <person name="Verreth C."/>
            <person name="Cleenwerck I."/>
            <person name="De Vos P."/>
            <person name="Lievens B."/>
            <person name="Willems K.A."/>
        </authorList>
    </citation>
    <scope>NUCLEOTIDE SEQUENCE [LARGE SCALE GENOMIC DNA]</scope>
    <source>
        <strain evidence="3 4">LMG 26042</strain>
    </source>
</reference>
<dbReference type="Gene3D" id="1.10.260.40">
    <property type="entry name" value="lambda repressor-like DNA-binding domains"/>
    <property type="match status" value="1"/>
</dbReference>
<dbReference type="SUPFAM" id="SSF47413">
    <property type="entry name" value="lambda repressor-like DNA-binding domains"/>
    <property type="match status" value="1"/>
</dbReference>
<dbReference type="GO" id="GO:0003677">
    <property type="term" value="F:DNA binding"/>
    <property type="evidence" value="ECO:0007669"/>
    <property type="project" value="UniProtKB-KW"/>
</dbReference>
<keyword evidence="1" id="KW-0238">DNA-binding</keyword>
<dbReference type="GO" id="GO:0003700">
    <property type="term" value="F:DNA-binding transcription factor activity"/>
    <property type="evidence" value="ECO:0007669"/>
    <property type="project" value="TreeGrafter"/>
</dbReference>
<dbReference type="PANTHER" id="PTHR46797">
    <property type="entry name" value="HTH-TYPE TRANSCRIPTIONAL REGULATOR"/>
    <property type="match status" value="1"/>
</dbReference>
<dbReference type="PROSITE" id="PS50943">
    <property type="entry name" value="HTH_CROC1"/>
    <property type="match status" value="1"/>
</dbReference>
<dbReference type="AlphaFoldDB" id="A0A3G5FM80"/>
<dbReference type="Proteomes" id="UP000280475">
    <property type="component" value="Chromosome"/>
</dbReference>
<dbReference type="EMBL" id="CP027768">
    <property type="protein sequence ID" value="AYW51355.1"/>
    <property type="molecule type" value="Genomic_DNA"/>
</dbReference>
<dbReference type="InterPro" id="IPR001387">
    <property type="entry name" value="Cro/C1-type_HTH"/>
</dbReference>
<proteinExistence type="predicted"/>
<sequence>MKGGKLWLKMDIGKRIYELRTNQKMSAKDLAKKVGVSAAFISALEHHTTSASITTLENLCNGLDVSLSEFFQEEEAPLDVELLHKFANMNTEQKTAILNLIEVFCPINSEDVTKEIKGANE</sequence>
<protein>
    <submittedName>
        <fullName evidence="3">XRE family transcriptional regulator</fullName>
    </submittedName>
</protein>
<dbReference type="Pfam" id="PF01381">
    <property type="entry name" value="HTH_3"/>
    <property type="match status" value="1"/>
</dbReference>
<gene>
    <name evidence="3" type="ORF">C7H83_13200</name>
</gene>
<name>A0A3G5FM80_TETHA</name>
<feature type="domain" description="HTH cro/C1-type" evidence="2">
    <location>
        <begin position="16"/>
        <end position="70"/>
    </location>
</feature>
<dbReference type="SMART" id="SM00530">
    <property type="entry name" value="HTH_XRE"/>
    <property type="match status" value="1"/>
</dbReference>
<organism evidence="3 4">
    <name type="scientific">Tetragenococcus halophilus</name>
    <name type="common">Pediococcus halophilus</name>
    <dbReference type="NCBI Taxonomy" id="51669"/>
    <lineage>
        <taxon>Bacteria</taxon>
        <taxon>Bacillati</taxon>
        <taxon>Bacillota</taxon>
        <taxon>Bacilli</taxon>
        <taxon>Lactobacillales</taxon>
        <taxon>Enterococcaceae</taxon>
        <taxon>Tetragenococcus</taxon>
    </lineage>
</organism>
<accession>A0A3G5FM80</accession>
<evidence type="ECO:0000259" key="2">
    <source>
        <dbReference type="PROSITE" id="PS50943"/>
    </source>
</evidence>
<dbReference type="InterPro" id="IPR010982">
    <property type="entry name" value="Lambda_DNA-bd_dom_sf"/>
</dbReference>
<dbReference type="GO" id="GO:0005829">
    <property type="term" value="C:cytosol"/>
    <property type="evidence" value="ECO:0007669"/>
    <property type="project" value="TreeGrafter"/>
</dbReference>
<dbReference type="InterPro" id="IPR050807">
    <property type="entry name" value="TransReg_Diox_bact_type"/>
</dbReference>